<evidence type="ECO:0000313" key="2">
    <source>
        <dbReference type="Proteomes" id="UP000305401"/>
    </source>
</evidence>
<gene>
    <name evidence="1" type="ORF">E5990_10305</name>
</gene>
<name>A0AC61S2Y4_9BACT</name>
<keyword evidence="2" id="KW-1185">Reference proteome</keyword>
<keyword evidence="1" id="KW-0378">Hydrolase</keyword>
<accession>A0AC61S2Y4</accession>
<comment type="caution">
    <text evidence="1">The sequence shown here is derived from an EMBL/GenBank/DDBJ whole genome shotgun (WGS) entry which is preliminary data.</text>
</comment>
<feature type="non-terminal residue" evidence="1">
    <location>
        <position position="1"/>
    </location>
</feature>
<dbReference type="Proteomes" id="UP000305401">
    <property type="component" value="Unassembled WGS sequence"/>
</dbReference>
<keyword evidence="1" id="KW-0645">Protease</keyword>
<sequence>VDQKGNKYYKVQNSWDTNQLYGGFIYVSEPYLLAKTMDIMVHKDAVPAEIARKFKN</sequence>
<protein>
    <submittedName>
        <fullName evidence="1">Aminopeptidase</fullName>
    </submittedName>
</protein>
<reference evidence="1" key="1">
    <citation type="submission" date="2019-04" db="EMBL/GenBank/DDBJ databases">
        <title>Microbes associate with the intestines of laboratory mice.</title>
        <authorList>
            <person name="Navarre W."/>
            <person name="Wong E."/>
            <person name="Huang K.C."/>
            <person name="Tropini C."/>
            <person name="Ng K."/>
            <person name="Yu B."/>
        </authorList>
    </citation>
    <scope>NUCLEOTIDE SEQUENCE</scope>
    <source>
        <strain evidence="1">NM86_A22</strain>
    </source>
</reference>
<organism evidence="1 2">
    <name type="scientific">Muribaculum caecicola</name>
    <dbReference type="NCBI Taxonomy" id="3038144"/>
    <lineage>
        <taxon>Bacteria</taxon>
        <taxon>Pseudomonadati</taxon>
        <taxon>Bacteroidota</taxon>
        <taxon>Bacteroidia</taxon>
        <taxon>Bacteroidales</taxon>
        <taxon>Muribaculaceae</taxon>
        <taxon>Muribaculum</taxon>
    </lineage>
</organism>
<dbReference type="EMBL" id="SSTG01000188">
    <property type="protein sequence ID" value="THG43413.1"/>
    <property type="molecule type" value="Genomic_DNA"/>
</dbReference>
<proteinExistence type="predicted"/>
<evidence type="ECO:0000313" key="1">
    <source>
        <dbReference type="EMBL" id="THG43413.1"/>
    </source>
</evidence>
<keyword evidence="1" id="KW-0031">Aminopeptidase</keyword>